<dbReference type="GO" id="GO:0046914">
    <property type="term" value="F:transition metal ion binding"/>
    <property type="evidence" value="ECO:0007669"/>
    <property type="project" value="InterPro"/>
</dbReference>
<dbReference type="PANTHER" id="PTHR42954">
    <property type="entry name" value="FE(2+) TRANSPORT PROTEIN A"/>
    <property type="match status" value="1"/>
</dbReference>
<keyword evidence="1" id="KW-0408">Iron</keyword>
<proteinExistence type="predicted"/>
<reference evidence="3 4" key="1">
    <citation type="submission" date="2019-03" db="EMBL/GenBank/DDBJ databases">
        <title>Genomic Encyclopedia of Type Strains, Phase IV (KMG-IV): sequencing the most valuable type-strain genomes for metagenomic binning, comparative biology and taxonomic classification.</title>
        <authorList>
            <person name="Goeker M."/>
        </authorList>
    </citation>
    <scope>NUCLEOTIDE SEQUENCE [LARGE SCALE GENOMIC DNA]</scope>
    <source>
        <strain evidence="3 4">DSM 103923</strain>
    </source>
</reference>
<evidence type="ECO:0000259" key="2">
    <source>
        <dbReference type="SMART" id="SM00899"/>
    </source>
</evidence>
<dbReference type="InterPro" id="IPR038157">
    <property type="entry name" value="FeoA_core_dom"/>
</dbReference>
<gene>
    <name evidence="3" type="ORF">EDC61_11354</name>
</gene>
<keyword evidence="4" id="KW-1185">Reference proteome</keyword>
<protein>
    <submittedName>
        <fullName evidence="3">Ferrous iron transport protein A</fullName>
    </submittedName>
</protein>
<dbReference type="InterPro" id="IPR008988">
    <property type="entry name" value="Transcriptional_repressor_C"/>
</dbReference>
<feature type="domain" description="Ferrous iron transporter FeoA-like" evidence="2">
    <location>
        <begin position="2"/>
        <end position="74"/>
    </location>
</feature>
<dbReference type="InterPro" id="IPR007167">
    <property type="entry name" value="Fe-transptr_FeoA-like"/>
</dbReference>
<evidence type="ECO:0000313" key="3">
    <source>
        <dbReference type="EMBL" id="TCS70901.1"/>
    </source>
</evidence>
<comment type="caution">
    <text evidence="3">The sequence shown here is derived from an EMBL/GenBank/DDBJ whole genome shotgun (WGS) entry which is preliminary data.</text>
</comment>
<accession>A0A4R3JVV3</accession>
<dbReference type="PANTHER" id="PTHR42954:SF2">
    <property type="entry name" value="FE(2+) TRANSPORT PROTEIN A"/>
    <property type="match status" value="1"/>
</dbReference>
<dbReference type="AlphaFoldDB" id="A0A4R3JVV3"/>
<dbReference type="Gene3D" id="2.30.30.90">
    <property type="match status" value="1"/>
</dbReference>
<dbReference type="SUPFAM" id="SSF50037">
    <property type="entry name" value="C-terminal domain of transcriptional repressors"/>
    <property type="match status" value="1"/>
</dbReference>
<name>A0A4R3JVV3_9PROT</name>
<evidence type="ECO:0000313" key="4">
    <source>
        <dbReference type="Proteomes" id="UP000295135"/>
    </source>
</evidence>
<dbReference type="InterPro" id="IPR052713">
    <property type="entry name" value="FeoA"/>
</dbReference>
<organism evidence="3 4">
    <name type="scientific">Sulfuritortus calidifontis</name>
    <dbReference type="NCBI Taxonomy" id="1914471"/>
    <lineage>
        <taxon>Bacteria</taxon>
        <taxon>Pseudomonadati</taxon>
        <taxon>Pseudomonadota</taxon>
        <taxon>Betaproteobacteria</taxon>
        <taxon>Nitrosomonadales</taxon>
        <taxon>Thiobacillaceae</taxon>
        <taxon>Sulfuritortus</taxon>
    </lineage>
</organism>
<evidence type="ECO:0000256" key="1">
    <source>
        <dbReference type="ARBA" id="ARBA00023004"/>
    </source>
</evidence>
<dbReference type="OrthoDB" id="7916291at2"/>
<dbReference type="SMART" id="SM00899">
    <property type="entry name" value="FeoA"/>
    <property type="match status" value="1"/>
</dbReference>
<dbReference type="EMBL" id="SLZY01000013">
    <property type="protein sequence ID" value="TCS70901.1"/>
    <property type="molecule type" value="Genomic_DNA"/>
</dbReference>
<dbReference type="Proteomes" id="UP000295135">
    <property type="component" value="Unassembled WGS sequence"/>
</dbReference>
<sequence length="76" mass="8431">MTPLDQLKPRMRGTIHDLHVGKELARRMAGLGLRPGSTIEVIRRAPLNGPIQVRIGHTDLMLRRNEAAQISICLAV</sequence>
<dbReference type="Pfam" id="PF04023">
    <property type="entry name" value="FeoA"/>
    <property type="match status" value="1"/>
</dbReference>